<dbReference type="Gene3D" id="1.20.140.150">
    <property type="match status" value="1"/>
</dbReference>
<evidence type="ECO:0000256" key="3">
    <source>
        <dbReference type="ARBA" id="ARBA00022989"/>
    </source>
</evidence>
<keyword evidence="2 5" id="KW-0812">Transmembrane</keyword>
<protein>
    <submittedName>
        <fullName evidence="6">Uncharacterized protein</fullName>
    </submittedName>
</protein>
<gene>
    <name evidence="6" type="ORF">OXX778_LOCUS1459</name>
</gene>
<accession>A0A813M3M3</accession>
<evidence type="ECO:0000313" key="6">
    <source>
        <dbReference type="EMBL" id="CAF0714380.1"/>
    </source>
</evidence>
<dbReference type="OrthoDB" id="10062378at2759"/>
<organism evidence="6 7">
    <name type="scientific">Brachionus calyciflorus</name>
    <dbReference type="NCBI Taxonomy" id="104777"/>
    <lineage>
        <taxon>Eukaryota</taxon>
        <taxon>Metazoa</taxon>
        <taxon>Spiralia</taxon>
        <taxon>Gnathifera</taxon>
        <taxon>Rotifera</taxon>
        <taxon>Eurotatoria</taxon>
        <taxon>Monogononta</taxon>
        <taxon>Pseudotrocha</taxon>
        <taxon>Ploima</taxon>
        <taxon>Brachionidae</taxon>
        <taxon>Brachionus</taxon>
    </lineage>
</organism>
<feature type="transmembrane region" description="Helical" evidence="5">
    <location>
        <begin position="39"/>
        <end position="62"/>
    </location>
</feature>
<feature type="transmembrane region" description="Helical" evidence="5">
    <location>
        <begin position="119"/>
        <end position="141"/>
    </location>
</feature>
<feature type="transmembrane region" description="Helical" evidence="5">
    <location>
        <begin position="153"/>
        <end position="179"/>
    </location>
</feature>
<sequence length="261" mass="30964">MHEYKNNFIPESDNGDDRSFNIRRRRMVQIGQAFFSPKYFVASILIFVSGLFTLAAFAGPYWSQSYPSTGNEFKNIGLWEACFYRYRHWKDDNQKPYTGCFWFWSPDMIRFRDWIMPPWFIAVQFFACFGLIFEFVVLAFLAVSFMTNIRFKFYFVFPITILTFVAQINMFLALLVYGINGDNREWMPRPEFNVYSWSYWFELVACFFLLIATILLLLESKVLYAIYKKNLAIKRQYESALPLNSNLNLNMNASMSTSNYA</sequence>
<evidence type="ECO:0000313" key="7">
    <source>
        <dbReference type="Proteomes" id="UP000663879"/>
    </source>
</evidence>
<dbReference type="Pfam" id="PF13903">
    <property type="entry name" value="Claudin_2"/>
    <property type="match status" value="1"/>
</dbReference>
<comment type="caution">
    <text evidence="6">The sequence shown here is derived from an EMBL/GenBank/DDBJ whole genome shotgun (WGS) entry which is preliminary data.</text>
</comment>
<keyword evidence="3 5" id="KW-1133">Transmembrane helix</keyword>
<dbReference type="GO" id="GO:0016020">
    <property type="term" value="C:membrane"/>
    <property type="evidence" value="ECO:0007669"/>
    <property type="project" value="UniProtKB-SubCell"/>
</dbReference>
<dbReference type="PANTHER" id="PTHR21284">
    <property type="entry name" value="EG:80H7.2 PROTEIN"/>
    <property type="match status" value="1"/>
</dbReference>
<reference evidence="6" key="1">
    <citation type="submission" date="2021-02" db="EMBL/GenBank/DDBJ databases">
        <authorList>
            <person name="Nowell W R."/>
        </authorList>
    </citation>
    <scope>NUCLEOTIDE SEQUENCE</scope>
    <source>
        <strain evidence="6">Ploen Becks lab</strain>
    </source>
</reference>
<evidence type="ECO:0000256" key="4">
    <source>
        <dbReference type="ARBA" id="ARBA00023136"/>
    </source>
</evidence>
<dbReference type="EMBL" id="CAJNOC010000094">
    <property type="protein sequence ID" value="CAF0714380.1"/>
    <property type="molecule type" value="Genomic_DNA"/>
</dbReference>
<comment type="subcellular location">
    <subcellularLocation>
        <location evidence="1">Membrane</location>
        <topology evidence="1">Multi-pass membrane protein</topology>
    </subcellularLocation>
</comment>
<evidence type="ECO:0000256" key="5">
    <source>
        <dbReference type="SAM" id="Phobius"/>
    </source>
</evidence>
<evidence type="ECO:0000256" key="1">
    <source>
        <dbReference type="ARBA" id="ARBA00004141"/>
    </source>
</evidence>
<dbReference type="PANTHER" id="PTHR21284:SF12">
    <property type="entry name" value="EG:80H7.2 PROTEIN"/>
    <property type="match status" value="1"/>
</dbReference>
<proteinExistence type="predicted"/>
<dbReference type="AlphaFoldDB" id="A0A813M3M3"/>
<keyword evidence="4 5" id="KW-0472">Membrane</keyword>
<dbReference type="Proteomes" id="UP000663879">
    <property type="component" value="Unassembled WGS sequence"/>
</dbReference>
<name>A0A813M3M3_9BILA</name>
<feature type="transmembrane region" description="Helical" evidence="5">
    <location>
        <begin position="199"/>
        <end position="218"/>
    </location>
</feature>
<keyword evidence="7" id="KW-1185">Reference proteome</keyword>
<evidence type="ECO:0000256" key="2">
    <source>
        <dbReference type="ARBA" id="ARBA00022692"/>
    </source>
</evidence>
<dbReference type="InterPro" id="IPR004031">
    <property type="entry name" value="PMP22/EMP/MP20/Claudin"/>
</dbReference>